<dbReference type="EMBL" id="MN448274">
    <property type="protein sequence ID" value="QFG73933.1"/>
    <property type="molecule type" value="Genomic_DNA"/>
</dbReference>
<keyword evidence="1" id="KW-0812">Transmembrane</keyword>
<keyword evidence="1" id="KW-0472">Membrane</keyword>
<name>A0A5J6VJB6_9VIRU</name>
<protein>
    <submittedName>
        <fullName evidence="2">Uncharacterized protein</fullName>
    </submittedName>
</protein>
<sequence length="146" mass="16609">MKYNVHEFLQRIINNKTPILYQQLRKAISERSSCECNKIFSKHIDICKAQNAANNATDESCYKQAFKSTIQEIIPIYYYADYIQDDVCKYGKFNGNTCTQAQYGTLALPLVLLIIIGFVIPSTSSIVGCLFIIGCFILGMYMLYKA</sequence>
<reference evidence="2" key="1">
    <citation type="journal article" date="2019" name="Philos. Trans. R. Soc. Lond., B, Biol. Sci.">
        <title>Targeted metagenomic recovery of four divergent viruses reveals shared and distinctive characteristics of giant viruses of marine eukaryotes.</title>
        <authorList>
            <person name="Needham D.M."/>
            <person name="Poirier C."/>
            <person name="Hehenberger E."/>
            <person name="Jimenez V."/>
            <person name="Swalwell J.E."/>
            <person name="Santoro A.E."/>
            <person name="Worden A.Z."/>
        </authorList>
    </citation>
    <scope>NUCLEOTIDE SEQUENCE</scope>
    <source>
        <strain evidence="2">OPacV-662</strain>
    </source>
</reference>
<feature type="transmembrane region" description="Helical" evidence="1">
    <location>
        <begin position="125"/>
        <end position="144"/>
    </location>
</feature>
<evidence type="ECO:0000256" key="1">
    <source>
        <dbReference type="SAM" id="Phobius"/>
    </source>
</evidence>
<accession>A0A5J6VJB6</accession>
<organism evidence="2">
    <name type="scientific">Megaviridae environmental sample</name>
    <dbReference type="NCBI Taxonomy" id="1737588"/>
    <lineage>
        <taxon>Viruses</taxon>
        <taxon>Varidnaviria</taxon>
        <taxon>Bamfordvirae</taxon>
        <taxon>Nucleocytoviricota</taxon>
        <taxon>Megaviricetes</taxon>
        <taxon>Imitervirales</taxon>
        <taxon>Mimiviridae</taxon>
        <taxon>environmental samples</taxon>
    </lineage>
</organism>
<evidence type="ECO:0000313" key="2">
    <source>
        <dbReference type="EMBL" id="QFG73933.1"/>
    </source>
</evidence>
<keyword evidence="1" id="KW-1133">Transmembrane helix</keyword>
<proteinExistence type="predicted"/>
<feature type="transmembrane region" description="Helical" evidence="1">
    <location>
        <begin position="101"/>
        <end position="119"/>
    </location>
</feature>